<dbReference type="SUPFAM" id="SSF103473">
    <property type="entry name" value="MFS general substrate transporter"/>
    <property type="match status" value="1"/>
</dbReference>
<dbReference type="PANTHER" id="PTHR42910:SF1">
    <property type="entry name" value="MAJOR FACILITATOR SUPERFAMILY (MFS) PROFILE DOMAIN-CONTAINING PROTEIN"/>
    <property type="match status" value="1"/>
</dbReference>
<dbReference type="Pfam" id="PF07690">
    <property type="entry name" value="MFS_1"/>
    <property type="match status" value="1"/>
</dbReference>
<feature type="transmembrane region" description="Helical" evidence="4">
    <location>
        <begin position="363"/>
        <end position="388"/>
    </location>
</feature>
<sequence length="403" mass="42599">MSNPTPPLSRWLTLLMAVATGIAVASNYYNQPLLHTIAQRFDLSYTQAGSIVTTAQLSYAAGLLLLVPLGDLLERRRLIVTMSVIAAAGLALSATATSLTWLLVGTAMTGLFSVVAQVLVPFAATLAAPEQRGRAVGTVMSGLILGILLARTVAGALSSLGDWRTVYAVAAGLMLATALALRLALPRYQQSAGLSYPRLLGSVFVLLRDEPLHRLRTLLGCLGFAVFAMFWTPLAFLLAAEPYGFSDGTIGLFGLAGAVGALAANLAGRMADQGKGGLATSIGLASLTLAWLPLAFAQQSLAALLVGILVLDLAVQLSHVSNQNVVYRLRPEARSRLNAGYMTGYFLGGSLGSLLSARLYEHFGWTGVSLAGCLLAATALAVWCLFLLRQRRRGPERHHQRGR</sequence>
<dbReference type="InterPro" id="IPR011701">
    <property type="entry name" value="MFS"/>
</dbReference>
<dbReference type="Gene3D" id="1.20.1250.20">
    <property type="entry name" value="MFS general substrate transporter like domains"/>
    <property type="match status" value="1"/>
</dbReference>
<feature type="transmembrane region" description="Helical" evidence="4">
    <location>
        <begin position="300"/>
        <end position="318"/>
    </location>
</feature>
<feature type="transmembrane region" description="Helical" evidence="4">
    <location>
        <begin position="166"/>
        <end position="185"/>
    </location>
</feature>
<feature type="transmembrane region" description="Helical" evidence="4">
    <location>
        <begin position="339"/>
        <end position="357"/>
    </location>
</feature>
<dbReference type="GO" id="GO:0022857">
    <property type="term" value="F:transmembrane transporter activity"/>
    <property type="evidence" value="ECO:0007669"/>
    <property type="project" value="InterPro"/>
</dbReference>
<evidence type="ECO:0000256" key="1">
    <source>
        <dbReference type="ARBA" id="ARBA00022692"/>
    </source>
</evidence>
<dbReference type="AlphaFoldDB" id="A0A2Z5A4K7"/>
<dbReference type="STRING" id="47885.APT59_02720"/>
<evidence type="ECO:0000313" key="6">
    <source>
        <dbReference type="EMBL" id="AXA65173.1"/>
    </source>
</evidence>
<evidence type="ECO:0000256" key="2">
    <source>
        <dbReference type="ARBA" id="ARBA00022989"/>
    </source>
</evidence>
<feature type="transmembrane region" description="Helical" evidence="4">
    <location>
        <begin position="218"/>
        <end position="239"/>
    </location>
</feature>
<reference evidence="6 7" key="1">
    <citation type="submission" date="2017-06" db="EMBL/GenBank/DDBJ databases">
        <title>Evolution towards high GC content and high-temperature stress adaptation in endophytic Pseudomonas oryzihabitans impacted its plant-growth promoting traits.</title>
        <authorList>
            <person name="Nascimento F.X."/>
        </authorList>
    </citation>
    <scope>NUCLEOTIDE SEQUENCE [LARGE SCALE GENOMIC DNA]</scope>
    <source>
        <strain evidence="6 7">MS8</strain>
    </source>
</reference>
<accession>A0A2Z5A4K7</accession>
<organism evidence="6 7">
    <name type="scientific">Pseudomonas oryzihabitans</name>
    <dbReference type="NCBI Taxonomy" id="47885"/>
    <lineage>
        <taxon>Bacteria</taxon>
        <taxon>Pseudomonadati</taxon>
        <taxon>Pseudomonadota</taxon>
        <taxon>Gammaproteobacteria</taxon>
        <taxon>Pseudomonadales</taxon>
        <taxon>Pseudomonadaceae</taxon>
        <taxon>Pseudomonas</taxon>
    </lineage>
</organism>
<keyword evidence="2 4" id="KW-1133">Transmembrane helix</keyword>
<evidence type="ECO:0000256" key="3">
    <source>
        <dbReference type="ARBA" id="ARBA00023136"/>
    </source>
</evidence>
<dbReference type="PROSITE" id="PS50850">
    <property type="entry name" value="MFS"/>
    <property type="match status" value="1"/>
</dbReference>
<dbReference type="Proteomes" id="UP000250579">
    <property type="component" value="Chromosome"/>
</dbReference>
<feature type="transmembrane region" description="Helical" evidence="4">
    <location>
        <begin position="79"/>
        <end position="104"/>
    </location>
</feature>
<feature type="transmembrane region" description="Helical" evidence="4">
    <location>
        <begin position="245"/>
        <end position="264"/>
    </location>
</feature>
<dbReference type="PANTHER" id="PTHR42910">
    <property type="entry name" value="TRANSPORTER SCO4007-RELATED"/>
    <property type="match status" value="1"/>
</dbReference>
<feature type="transmembrane region" description="Helical" evidence="4">
    <location>
        <begin position="110"/>
        <end position="128"/>
    </location>
</feature>
<gene>
    <name evidence="6" type="ORF">CE139_04935</name>
</gene>
<evidence type="ECO:0000256" key="4">
    <source>
        <dbReference type="SAM" id="Phobius"/>
    </source>
</evidence>
<feature type="transmembrane region" description="Helical" evidence="4">
    <location>
        <begin position="276"/>
        <end position="294"/>
    </location>
</feature>
<dbReference type="InterPro" id="IPR020846">
    <property type="entry name" value="MFS_dom"/>
</dbReference>
<keyword evidence="1 4" id="KW-0812">Transmembrane</keyword>
<evidence type="ECO:0000313" key="7">
    <source>
        <dbReference type="Proteomes" id="UP000250579"/>
    </source>
</evidence>
<dbReference type="EMBL" id="CP022198">
    <property type="protein sequence ID" value="AXA65173.1"/>
    <property type="molecule type" value="Genomic_DNA"/>
</dbReference>
<feature type="transmembrane region" description="Helical" evidence="4">
    <location>
        <begin position="49"/>
        <end position="67"/>
    </location>
</feature>
<protein>
    <submittedName>
        <fullName evidence="6">MFS transporter</fullName>
    </submittedName>
</protein>
<feature type="transmembrane region" description="Helical" evidence="4">
    <location>
        <begin position="135"/>
        <end position="154"/>
    </location>
</feature>
<name>A0A2Z5A4K7_9PSED</name>
<dbReference type="CDD" id="cd17324">
    <property type="entry name" value="MFS_NepI_like"/>
    <property type="match status" value="1"/>
</dbReference>
<evidence type="ECO:0000259" key="5">
    <source>
        <dbReference type="PROSITE" id="PS50850"/>
    </source>
</evidence>
<keyword evidence="3 4" id="KW-0472">Membrane</keyword>
<feature type="domain" description="Major facilitator superfamily (MFS) profile" evidence="5">
    <location>
        <begin position="12"/>
        <end position="393"/>
    </location>
</feature>
<dbReference type="InterPro" id="IPR036259">
    <property type="entry name" value="MFS_trans_sf"/>
</dbReference>
<dbReference type="RefSeq" id="WP_208693788.1">
    <property type="nucleotide sequence ID" value="NZ_CP022198.1"/>
</dbReference>
<proteinExistence type="predicted"/>
<feature type="transmembrane region" description="Helical" evidence="4">
    <location>
        <begin position="12"/>
        <end position="29"/>
    </location>
</feature>